<feature type="transmembrane region" description="Helical" evidence="1">
    <location>
        <begin position="12"/>
        <end position="36"/>
    </location>
</feature>
<accession>A0AAD7EAF1</accession>
<reference evidence="2" key="1">
    <citation type="submission" date="2023-03" db="EMBL/GenBank/DDBJ databases">
        <title>Massive genome expansion in bonnet fungi (Mycena s.s.) driven by repeated elements and novel gene families across ecological guilds.</title>
        <authorList>
            <consortium name="Lawrence Berkeley National Laboratory"/>
            <person name="Harder C.B."/>
            <person name="Miyauchi S."/>
            <person name="Viragh M."/>
            <person name="Kuo A."/>
            <person name="Thoen E."/>
            <person name="Andreopoulos B."/>
            <person name="Lu D."/>
            <person name="Skrede I."/>
            <person name="Drula E."/>
            <person name="Henrissat B."/>
            <person name="Morin E."/>
            <person name="Kohler A."/>
            <person name="Barry K."/>
            <person name="LaButti K."/>
            <person name="Morin E."/>
            <person name="Salamov A."/>
            <person name="Lipzen A."/>
            <person name="Mereny Z."/>
            <person name="Hegedus B."/>
            <person name="Baldrian P."/>
            <person name="Stursova M."/>
            <person name="Weitz H."/>
            <person name="Taylor A."/>
            <person name="Grigoriev I.V."/>
            <person name="Nagy L.G."/>
            <person name="Martin F."/>
            <person name="Kauserud H."/>
        </authorList>
    </citation>
    <scope>NUCLEOTIDE SEQUENCE</scope>
    <source>
        <strain evidence="2">CBHHK002</strain>
    </source>
</reference>
<keyword evidence="1" id="KW-1133">Transmembrane helix</keyword>
<organism evidence="2 3">
    <name type="scientific">Mycena albidolilacea</name>
    <dbReference type="NCBI Taxonomy" id="1033008"/>
    <lineage>
        <taxon>Eukaryota</taxon>
        <taxon>Fungi</taxon>
        <taxon>Dikarya</taxon>
        <taxon>Basidiomycota</taxon>
        <taxon>Agaricomycotina</taxon>
        <taxon>Agaricomycetes</taxon>
        <taxon>Agaricomycetidae</taxon>
        <taxon>Agaricales</taxon>
        <taxon>Marasmiineae</taxon>
        <taxon>Mycenaceae</taxon>
        <taxon>Mycena</taxon>
    </lineage>
</organism>
<proteinExistence type="predicted"/>
<feature type="transmembrane region" description="Helical" evidence="1">
    <location>
        <begin position="248"/>
        <end position="268"/>
    </location>
</feature>
<evidence type="ECO:0000256" key="1">
    <source>
        <dbReference type="SAM" id="Phobius"/>
    </source>
</evidence>
<name>A0AAD7EAF1_9AGAR</name>
<keyword evidence="1" id="KW-0812">Transmembrane</keyword>
<feature type="transmembrane region" description="Helical" evidence="1">
    <location>
        <begin position="174"/>
        <end position="198"/>
    </location>
</feature>
<keyword evidence="1" id="KW-0472">Membrane</keyword>
<feature type="transmembrane region" description="Helical" evidence="1">
    <location>
        <begin position="134"/>
        <end position="154"/>
    </location>
</feature>
<feature type="transmembrane region" description="Helical" evidence="1">
    <location>
        <begin position="104"/>
        <end position="127"/>
    </location>
</feature>
<dbReference type="EMBL" id="JARIHO010000090">
    <property type="protein sequence ID" value="KAJ7306975.1"/>
    <property type="molecule type" value="Genomic_DNA"/>
</dbReference>
<dbReference type="Proteomes" id="UP001218218">
    <property type="component" value="Unassembled WGS sequence"/>
</dbReference>
<gene>
    <name evidence="2" type="ORF">DFH08DRAFT_513412</name>
</gene>
<protein>
    <submittedName>
        <fullName evidence="2">Uncharacterized protein</fullName>
    </submittedName>
</protein>
<evidence type="ECO:0000313" key="2">
    <source>
        <dbReference type="EMBL" id="KAJ7306975.1"/>
    </source>
</evidence>
<sequence length="293" mass="32221">MPDFATLPANFASLILASCFYGILIVLFVSTIYFLATRRTLAGKTQTSRHHFTSLPFLGVTGLFLVITAHWSVVIYQGSFAFIHLGNVVAEENFYSDFSDKAELVKAALLCASVLLGDSLVIYRLWIIWGRNRYIITFPIFSLACTFVAGFGTLYEFTQKGPRLRGTTNVLTQIAPWIVTGGVLSLIINLYSTGLIIFRICKVTTAIRPTSDSRLMYFLNVLVESAALQTFWLVFGVITEFAKSDAAYAVYAVSDTFPAIIGIANLLIHARVGLGWSHDQTSPSKATGEKAVV</sequence>
<feature type="transmembrane region" description="Helical" evidence="1">
    <location>
        <begin position="218"/>
        <end position="242"/>
    </location>
</feature>
<comment type="caution">
    <text evidence="2">The sequence shown here is derived from an EMBL/GenBank/DDBJ whole genome shotgun (WGS) entry which is preliminary data.</text>
</comment>
<dbReference type="AlphaFoldDB" id="A0AAD7EAF1"/>
<evidence type="ECO:0000313" key="3">
    <source>
        <dbReference type="Proteomes" id="UP001218218"/>
    </source>
</evidence>
<feature type="transmembrane region" description="Helical" evidence="1">
    <location>
        <begin position="57"/>
        <end position="84"/>
    </location>
</feature>
<keyword evidence="3" id="KW-1185">Reference proteome</keyword>